<name>A0A1V1NTY2_9BACT</name>
<evidence type="ECO:0000259" key="1">
    <source>
        <dbReference type="Pfam" id="PF25164"/>
    </source>
</evidence>
<proteinExistence type="predicted"/>
<dbReference type="EMBL" id="ATBP01002284">
    <property type="protein sequence ID" value="ETR66035.1"/>
    <property type="molecule type" value="Genomic_DNA"/>
</dbReference>
<dbReference type="Proteomes" id="UP000189670">
    <property type="component" value="Unassembled WGS sequence"/>
</dbReference>
<evidence type="ECO:0000313" key="3">
    <source>
        <dbReference type="Proteomes" id="UP000189670"/>
    </source>
</evidence>
<feature type="domain" description="Competence protein CoiA-like N-terminal" evidence="1">
    <location>
        <begin position="18"/>
        <end position="68"/>
    </location>
</feature>
<accession>A0A1V1NTY2</accession>
<dbReference type="Pfam" id="PF25164">
    <property type="entry name" value="CoiA_N"/>
    <property type="match status" value="1"/>
</dbReference>
<organism evidence="2 3">
    <name type="scientific">Candidatus Magnetoglobus multicellularis str. Araruama</name>
    <dbReference type="NCBI Taxonomy" id="890399"/>
    <lineage>
        <taxon>Bacteria</taxon>
        <taxon>Pseudomonadati</taxon>
        <taxon>Thermodesulfobacteriota</taxon>
        <taxon>Desulfobacteria</taxon>
        <taxon>Desulfobacterales</taxon>
        <taxon>Desulfobacteraceae</taxon>
        <taxon>Candidatus Magnetoglobus</taxon>
    </lineage>
</organism>
<gene>
    <name evidence="2" type="ORF">OMM_13342</name>
</gene>
<evidence type="ECO:0000313" key="2">
    <source>
        <dbReference type="EMBL" id="ETR66035.1"/>
    </source>
</evidence>
<dbReference type="InterPro" id="IPR057253">
    <property type="entry name" value="CoiA-like_N"/>
</dbReference>
<sequence length="148" mass="17304">MLKAIDINGQKEIIIIDDQWNKDSIEELRYKGQNNQLICPVCDQPVLVKAGEVKQWHFAHRDTGSCPLRNESESVLRSRIILYRWLSKKYPGKVSLEKAISDIDLPRPLDCYIETDTEKKFVYWILESGFRSHGKIKNNLFGMTFIFK</sequence>
<comment type="caution">
    <text evidence="2">The sequence shown here is derived from an EMBL/GenBank/DDBJ whole genome shotgun (WGS) entry which is preliminary data.</text>
</comment>
<reference evidence="3" key="1">
    <citation type="submission" date="2012-11" db="EMBL/GenBank/DDBJ databases">
        <authorList>
            <person name="Lucero-Rivera Y.E."/>
            <person name="Tovar-Ramirez D."/>
        </authorList>
    </citation>
    <scope>NUCLEOTIDE SEQUENCE [LARGE SCALE GENOMIC DNA]</scope>
    <source>
        <strain evidence="3">Araruama</strain>
    </source>
</reference>
<protein>
    <recommendedName>
        <fullName evidence="1">Competence protein CoiA-like N-terminal domain-containing protein</fullName>
    </recommendedName>
</protein>
<dbReference type="AlphaFoldDB" id="A0A1V1NTY2"/>